<evidence type="ECO:0000313" key="2">
    <source>
        <dbReference type="Proteomes" id="UP000234323"/>
    </source>
</evidence>
<accession>A0A2I1HHV0</accession>
<sequence length="137" mass="15960">MKRNVIHTYRDGIAVVHLIKPINESCIEPRIDLRILHPNGTIDSAKVDYPIPEYNFCLGPSEQFYWYEKAEKTYKQAVEHYREAEEAFWQDCTDGSRPTDVFAKAYQEKNTRFEEIIAIERAILCCGKKLIKENTSG</sequence>
<keyword evidence="2" id="KW-1185">Reference proteome</keyword>
<dbReference type="AlphaFoldDB" id="A0A2I1HHV0"/>
<name>A0A2I1HHV0_9GLOM</name>
<comment type="caution">
    <text evidence="1">The sequence shown here is derived from an EMBL/GenBank/DDBJ whole genome shotgun (WGS) entry which is preliminary data.</text>
</comment>
<dbReference type="VEuPathDB" id="FungiDB:RhiirA1_542310"/>
<reference evidence="1 2" key="1">
    <citation type="submission" date="2015-10" db="EMBL/GenBank/DDBJ databases">
        <title>Genome analyses suggest a sexual origin of heterokaryosis in a supposedly ancient asexual fungus.</title>
        <authorList>
            <person name="Ropars J."/>
            <person name="Sedzielewska K."/>
            <person name="Noel J."/>
            <person name="Charron P."/>
            <person name="Farinelli L."/>
            <person name="Marton T."/>
            <person name="Kruger M."/>
            <person name="Pelin A."/>
            <person name="Brachmann A."/>
            <person name="Corradi N."/>
        </authorList>
    </citation>
    <scope>NUCLEOTIDE SEQUENCE [LARGE SCALE GENOMIC DNA]</scope>
    <source>
        <strain evidence="1 2">A4</strain>
    </source>
</reference>
<evidence type="ECO:0000313" key="1">
    <source>
        <dbReference type="EMBL" id="PKY58454.1"/>
    </source>
</evidence>
<dbReference type="Proteomes" id="UP000234323">
    <property type="component" value="Unassembled WGS sequence"/>
</dbReference>
<dbReference type="EMBL" id="LLXI01003018">
    <property type="protein sequence ID" value="PKY58454.1"/>
    <property type="molecule type" value="Genomic_DNA"/>
</dbReference>
<gene>
    <name evidence="1" type="ORF">RhiirA4_480380</name>
</gene>
<proteinExistence type="predicted"/>
<organism evidence="1 2">
    <name type="scientific">Rhizophagus irregularis</name>
    <dbReference type="NCBI Taxonomy" id="588596"/>
    <lineage>
        <taxon>Eukaryota</taxon>
        <taxon>Fungi</taxon>
        <taxon>Fungi incertae sedis</taxon>
        <taxon>Mucoromycota</taxon>
        <taxon>Glomeromycotina</taxon>
        <taxon>Glomeromycetes</taxon>
        <taxon>Glomerales</taxon>
        <taxon>Glomeraceae</taxon>
        <taxon>Rhizophagus</taxon>
    </lineage>
</organism>
<protein>
    <submittedName>
        <fullName evidence="1">Uncharacterized protein</fullName>
    </submittedName>
</protein>